<dbReference type="Gene3D" id="1.25.40.10">
    <property type="entry name" value="Tetratricopeptide repeat domain"/>
    <property type="match status" value="1"/>
</dbReference>
<dbReference type="InterPro" id="IPR011006">
    <property type="entry name" value="CheY-like_superfamily"/>
</dbReference>
<dbReference type="Gene3D" id="3.30.565.10">
    <property type="entry name" value="Histidine kinase-like ATPase, C-terminal domain"/>
    <property type="match status" value="1"/>
</dbReference>
<keyword evidence="6" id="KW-0472">Membrane</keyword>
<protein>
    <recommendedName>
        <fullName evidence="2">histidine kinase</fullName>
        <ecNumber evidence="2">2.7.13.3</ecNumber>
    </recommendedName>
</protein>
<dbReference type="SUPFAM" id="SSF52172">
    <property type="entry name" value="CheY-like"/>
    <property type="match status" value="1"/>
</dbReference>
<reference evidence="10" key="1">
    <citation type="journal article" date="2019" name="Int. J. Syst. Evol. Microbiol.">
        <title>The Global Catalogue of Microorganisms (GCM) 10K type strain sequencing project: providing services to taxonomists for standard genome sequencing and annotation.</title>
        <authorList>
            <consortium name="The Broad Institute Genomics Platform"/>
            <consortium name="The Broad Institute Genome Sequencing Center for Infectious Disease"/>
            <person name="Wu L."/>
            <person name="Ma J."/>
        </authorList>
    </citation>
    <scope>NUCLEOTIDE SEQUENCE [LARGE SCALE GENOMIC DNA]</scope>
    <source>
        <strain evidence="10">JCM 17068</strain>
    </source>
</reference>
<dbReference type="PROSITE" id="PS50110">
    <property type="entry name" value="RESPONSE_REGULATORY"/>
    <property type="match status" value="1"/>
</dbReference>
<dbReference type="InterPro" id="IPR019734">
    <property type="entry name" value="TPR_rpt"/>
</dbReference>
<dbReference type="Proteomes" id="UP001500426">
    <property type="component" value="Unassembled WGS sequence"/>
</dbReference>
<keyword evidence="9" id="KW-0547">Nucleotide-binding</keyword>
<gene>
    <name evidence="9" type="ORF">GCM10022388_21070</name>
</gene>
<dbReference type="InterPro" id="IPR036890">
    <property type="entry name" value="HATPase_C_sf"/>
</dbReference>
<evidence type="ECO:0000313" key="10">
    <source>
        <dbReference type="Proteomes" id="UP001500426"/>
    </source>
</evidence>
<dbReference type="InterPro" id="IPR036097">
    <property type="entry name" value="HisK_dim/P_sf"/>
</dbReference>
<dbReference type="SMART" id="SM00387">
    <property type="entry name" value="HATPase_c"/>
    <property type="match status" value="1"/>
</dbReference>
<evidence type="ECO:0000256" key="5">
    <source>
        <dbReference type="SAM" id="Coils"/>
    </source>
</evidence>
<dbReference type="Gene3D" id="1.10.287.130">
    <property type="match status" value="1"/>
</dbReference>
<dbReference type="CDD" id="cd16922">
    <property type="entry name" value="HATPase_EvgS-ArcB-TorS-like"/>
    <property type="match status" value="1"/>
</dbReference>
<feature type="transmembrane region" description="Helical" evidence="6">
    <location>
        <begin position="315"/>
        <end position="335"/>
    </location>
</feature>
<dbReference type="PANTHER" id="PTHR45339:SF3">
    <property type="entry name" value="HISTIDINE KINASE"/>
    <property type="match status" value="1"/>
</dbReference>
<comment type="caution">
    <text evidence="9">The sequence shown here is derived from an EMBL/GenBank/DDBJ whole genome shotgun (WGS) entry which is preliminary data.</text>
</comment>
<dbReference type="PROSITE" id="PS50109">
    <property type="entry name" value="HIS_KIN"/>
    <property type="match status" value="1"/>
</dbReference>
<dbReference type="SUPFAM" id="SSF47384">
    <property type="entry name" value="Homodimeric domain of signal transducing histidine kinase"/>
    <property type="match status" value="1"/>
</dbReference>
<dbReference type="CDD" id="cd17546">
    <property type="entry name" value="REC_hyHK_CKI1_RcsC-like"/>
    <property type="match status" value="1"/>
</dbReference>
<feature type="domain" description="Histidine kinase" evidence="7">
    <location>
        <begin position="375"/>
        <end position="595"/>
    </location>
</feature>
<keyword evidence="6" id="KW-0812">Transmembrane</keyword>
<keyword evidence="10" id="KW-1185">Reference proteome</keyword>
<dbReference type="Gene3D" id="3.40.50.2300">
    <property type="match status" value="1"/>
</dbReference>
<dbReference type="InterPro" id="IPR003661">
    <property type="entry name" value="HisK_dim/P_dom"/>
</dbReference>
<evidence type="ECO:0000256" key="2">
    <source>
        <dbReference type="ARBA" id="ARBA00012438"/>
    </source>
</evidence>
<dbReference type="SMART" id="SM00448">
    <property type="entry name" value="REC"/>
    <property type="match status" value="1"/>
</dbReference>
<dbReference type="GO" id="GO:0005524">
    <property type="term" value="F:ATP binding"/>
    <property type="evidence" value="ECO:0007669"/>
    <property type="project" value="UniProtKB-KW"/>
</dbReference>
<evidence type="ECO:0000259" key="7">
    <source>
        <dbReference type="PROSITE" id="PS50109"/>
    </source>
</evidence>
<dbReference type="InterPro" id="IPR005467">
    <property type="entry name" value="His_kinase_dom"/>
</dbReference>
<dbReference type="SUPFAM" id="SSF55874">
    <property type="entry name" value="ATPase domain of HSP90 chaperone/DNA topoisomerase II/histidine kinase"/>
    <property type="match status" value="1"/>
</dbReference>
<dbReference type="PRINTS" id="PR00344">
    <property type="entry name" value="BCTRLSENSOR"/>
</dbReference>
<evidence type="ECO:0000256" key="6">
    <source>
        <dbReference type="SAM" id="Phobius"/>
    </source>
</evidence>
<evidence type="ECO:0000313" key="9">
    <source>
        <dbReference type="EMBL" id="GAA4054437.1"/>
    </source>
</evidence>
<dbReference type="EC" id="2.7.13.3" evidence="2"/>
<evidence type="ECO:0000256" key="1">
    <source>
        <dbReference type="ARBA" id="ARBA00000085"/>
    </source>
</evidence>
<dbReference type="SMART" id="SM00028">
    <property type="entry name" value="TPR"/>
    <property type="match status" value="4"/>
</dbReference>
<dbReference type="Pfam" id="PF00512">
    <property type="entry name" value="HisKA"/>
    <property type="match status" value="1"/>
</dbReference>
<name>A0ABP7UWM3_9FLAO</name>
<proteinExistence type="predicted"/>
<feature type="coiled-coil region" evidence="5">
    <location>
        <begin position="341"/>
        <end position="368"/>
    </location>
</feature>
<keyword evidence="5" id="KW-0175">Coiled coil</keyword>
<feature type="domain" description="Response regulatory" evidence="8">
    <location>
        <begin position="618"/>
        <end position="732"/>
    </location>
</feature>
<keyword evidence="9" id="KW-0067">ATP-binding</keyword>
<dbReference type="EMBL" id="BAABCS010000020">
    <property type="protein sequence ID" value="GAA4054437.1"/>
    <property type="molecule type" value="Genomic_DNA"/>
</dbReference>
<dbReference type="Pfam" id="PF00072">
    <property type="entry name" value="Response_reg"/>
    <property type="match status" value="1"/>
</dbReference>
<dbReference type="SMART" id="SM00388">
    <property type="entry name" value="HisKA"/>
    <property type="match status" value="1"/>
</dbReference>
<dbReference type="InterPro" id="IPR004358">
    <property type="entry name" value="Sig_transdc_His_kin-like_C"/>
</dbReference>
<accession>A0ABP7UWM3</accession>
<evidence type="ECO:0000259" key="8">
    <source>
        <dbReference type="PROSITE" id="PS50110"/>
    </source>
</evidence>
<evidence type="ECO:0000256" key="4">
    <source>
        <dbReference type="PROSITE-ProRule" id="PRU00169"/>
    </source>
</evidence>
<dbReference type="Pfam" id="PF02518">
    <property type="entry name" value="HATPase_c"/>
    <property type="match status" value="1"/>
</dbReference>
<feature type="modified residue" description="4-aspartylphosphate" evidence="4">
    <location>
        <position position="667"/>
    </location>
</feature>
<dbReference type="CDD" id="cd00082">
    <property type="entry name" value="HisKA"/>
    <property type="match status" value="1"/>
</dbReference>
<sequence>MIILKLFKIVFLLIAFLGSQFFFSQEQVRSKKEIENLLANAGSAFFNLDVDKSLKLSKTALDNAYKIKDDALMAKAYNIIGLNFEEFYNPDKGFEYYQKALKHVELAKNDSIRDWVNNNIGSYYSYRKNNFKKSIEYYKKALFFSEKIKDSIEIMYTKLNIASAYFAINDFKNGIGYLERTKDYVLKNNELEAKISLCTMMGSYYSFYNDNTKAEQFFTEAINLSKQNTSELLDSNICDVYNDFSKHYKKNKNYEKAFYYLNLHQQLKEKVYNDERIKKVKLAGSEIELAEYQRQIDKIEVEKSKQSKDLKESKLIVLLFVIILFILLLLLYSLYKNNVFREQSNRELKLTNEELKVAKEKAEIASQLKTQFVSTISHELRTPLYGVVGITNIILDEHKELANSPHLNSLKFSARYLLSLVNDLLQINKIEENKISLENMIFNVSDEIKTIVDSLEFIAVKNNNKLIANIDINIPEFLIGDKLRLSQVFMNLVSNALKFTKDGKVIVTAKQERIEGTKHYIYFSIEDNGVGIAIEDQEKIFEKFVQIERKEGDYQGTGLGLSIVQKLTELFGSKIHLESEEGVGTTFSFTIGFEADETKKNEIINNIVVDLSSNHFYKILVVEDNKINQIVTKKILESNNFKSTILEDGYAAIELLDKENFDVILMDINMPIINGFDTTKLIRKKGVITPIIALTAFDKQEITEQALSSGMNDIIIKPFEQAKLFQVINSLVIKKNID</sequence>
<dbReference type="PANTHER" id="PTHR45339">
    <property type="entry name" value="HYBRID SIGNAL TRANSDUCTION HISTIDINE KINASE J"/>
    <property type="match status" value="1"/>
</dbReference>
<feature type="coiled-coil region" evidence="5">
    <location>
        <begin position="282"/>
        <end position="309"/>
    </location>
</feature>
<dbReference type="SUPFAM" id="SSF48452">
    <property type="entry name" value="TPR-like"/>
    <property type="match status" value="1"/>
</dbReference>
<organism evidence="9 10">
    <name type="scientific">Flavobacterium chungnamense</name>
    <dbReference type="NCBI Taxonomy" id="706182"/>
    <lineage>
        <taxon>Bacteria</taxon>
        <taxon>Pseudomonadati</taxon>
        <taxon>Bacteroidota</taxon>
        <taxon>Flavobacteriia</taxon>
        <taxon>Flavobacteriales</taxon>
        <taxon>Flavobacteriaceae</taxon>
        <taxon>Flavobacterium</taxon>
    </lineage>
</organism>
<comment type="catalytic activity">
    <reaction evidence="1">
        <text>ATP + protein L-histidine = ADP + protein N-phospho-L-histidine.</text>
        <dbReference type="EC" id="2.7.13.3"/>
    </reaction>
</comment>
<keyword evidence="3 4" id="KW-0597">Phosphoprotein</keyword>
<dbReference type="InterPro" id="IPR003594">
    <property type="entry name" value="HATPase_dom"/>
</dbReference>
<dbReference type="InterPro" id="IPR001789">
    <property type="entry name" value="Sig_transdc_resp-reg_receiver"/>
</dbReference>
<keyword evidence="6" id="KW-1133">Transmembrane helix</keyword>
<dbReference type="InterPro" id="IPR011990">
    <property type="entry name" value="TPR-like_helical_dom_sf"/>
</dbReference>
<evidence type="ECO:0000256" key="3">
    <source>
        <dbReference type="ARBA" id="ARBA00022553"/>
    </source>
</evidence>